<accession>A0A6J7LD33</accession>
<sequence length="59" mass="6553">MASKFVSGLYPIYLTTQEVLDKTNAWLDGAGKDGQAGLRRLVIEAKDSLERSLKVQQKD</sequence>
<evidence type="ECO:0000313" key="1">
    <source>
        <dbReference type="EMBL" id="CAB4966370.1"/>
    </source>
</evidence>
<name>A0A6J7LD33_9ZZZZ</name>
<dbReference type="EMBL" id="CAFBNV010000071">
    <property type="protein sequence ID" value="CAB4966370.1"/>
    <property type="molecule type" value="Genomic_DNA"/>
</dbReference>
<gene>
    <name evidence="1" type="ORF">UFOPK3883_00829</name>
</gene>
<dbReference type="AlphaFoldDB" id="A0A6J7LD33"/>
<organism evidence="1">
    <name type="scientific">freshwater metagenome</name>
    <dbReference type="NCBI Taxonomy" id="449393"/>
    <lineage>
        <taxon>unclassified sequences</taxon>
        <taxon>metagenomes</taxon>
        <taxon>ecological metagenomes</taxon>
    </lineage>
</organism>
<reference evidence="1" key="1">
    <citation type="submission" date="2020-05" db="EMBL/GenBank/DDBJ databases">
        <authorList>
            <person name="Chiriac C."/>
            <person name="Salcher M."/>
            <person name="Ghai R."/>
            <person name="Kavagutti S V."/>
        </authorList>
    </citation>
    <scope>NUCLEOTIDE SEQUENCE</scope>
</reference>
<proteinExistence type="predicted"/>
<protein>
    <submittedName>
        <fullName evidence="1">Unannotated protein</fullName>
    </submittedName>
</protein>